<sequence length="210" mass="22562">MRAVVPRGPVPVAAVEDLWDVRPDDLAAAGAACRRLPDRQPLSPALVTDLTSRARTARDWRGDVQEEDGHGSPSPRALLTASHARALRRIVEVHGWPGFRLVGVEGSLAALEIALLCGDGPFLRRLLRGIEVALREQDAVPVFGALLHDRACVLDGQHQWYGSQQWAGAEPGVLWTVEAPDLLAERRAGVGFASLEGAVFHDAAVRTAVA</sequence>
<dbReference type="EMBL" id="BSBI01000013">
    <property type="protein sequence ID" value="GLF98132.1"/>
    <property type="molecule type" value="Genomic_DNA"/>
</dbReference>
<gene>
    <name evidence="2" type="ORF">SYYSPA8_27565</name>
</gene>
<dbReference type="Proteomes" id="UP001291653">
    <property type="component" value="Unassembled WGS sequence"/>
</dbReference>
<organism evidence="2 3">
    <name type="scientific">Streptomyces yaizuensis</name>
    <dbReference type="NCBI Taxonomy" id="2989713"/>
    <lineage>
        <taxon>Bacteria</taxon>
        <taxon>Bacillati</taxon>
        <taxon>Actinomycetota</taxon>
        <taxon>Actinomycetes</taxon>
        <taxon>Kitasatosporales</taxon>
        <taxon>Streptomycetaceae</taxon>
        <taxon>Streptomyces</taxon>
    </lineage>
</organism>
<evidence type="ECO:0000313" key="2">
    <source>
        <dbReference type="EMBL" id="GLF98132.1"/>
    </source>
</evidence>
<name>A0ABQ5P6B0_9ACTN</name>
<feature type="region of interest" description="Disordered" evidence="1">
    <location>
        <begin position="53"/>
        <end position="77"/>
    </location>
</feature>
<dbReference type="RefSeq" id="WP_323450119.1">
    <property type="nucleotide sequence ID" value="NZ_BSBI01000013.1"/>
</dbReference>
<evidence type="ECO:0000256" key="1">
    <source>
        <dbReference type="SAM" id="MobiDB-lite"/>
    </source>
</evidence>
<accession>A0ABQ5P6B0</accession>
<evidence type="ECO:0000313" key="3">
    <source>
        <dbReference type="Proteomes" id="UP001291653"/>
    </source>
</evidence>
<comment type="caution">
    <text evidence="2">The sequence shown here is derived from an EMBL/GenBank/DDBJ whole genome shotgun (WGS) entry which is preliminary data.</text>
</comment>
<proteinExistence type="predicted"/>
<protein>
    <submittedName>
        <fullName evidence="2">Uncharacterized protein</fullName>
    </submittedName>
</protein>
<keyword evidence="3" id="KW-1185">Reference proteome</keyword>
<feature type="compositionally biased region" description="Basic and acidic residues" evidence="1">
    <location>
        <begin position="56"/>
        <end position="70"/>
    </location>
</feature>
<reference evidence="2 3" key="1">
    <citation type="submission" date="2022-10" db="EMBL/GenBank/DDBJ databases">
        <title>Draft genome sequence of Streptomyces sp. YSPA8.</title>
        <authorList>
            <person name="Moriuchi R."/>
            <person name="Dohra H."/>
            <person name="Yamamura H."/>
            <person name="Kodani S."/>
        </authorList>
    </citation>
    <scope>NUCLEOTIDE SEQUENCE [LARGE SCALE GENOMIC DNA]</scope>
    <source>
        <strain evidence="2 3">YSPA8</strain>
    </source>
</reference>